<dbReference type="Proteomes" id="UP001606300">
    <property type="component" value="Unassembled WGS sequence"/>
</dbReference>
<feature type="region of interest" description="Disordered" evidence="1">
    <location>
        <begin position="1"/>
        <end position="20"/>
    </location>
</feature>
<proteinExistence type="predicted"/>
<evidence type="ECO:0000313" key="4">
    <source>
        <dbReference type="Proteomes" id="UP001606300"/>
    </source>
</evidence>
<feature type="compositionally biased region" description="Low complexity" evidence="1">
    <location>
        <begin position="57"/>
        <end position="73"/>
    </location>
</feature>
<dbReference type="InterPro" id="IPR004291">
    <property type="entry name" value="Transposase_IS66_central"/>
</dbReference>
<dbReference type="Pfam" id="PF03050">
    <property type="entry name" value="DDE_Tnp_IS66"/>
    <property type="match status" value="1"/>
</dbReference>
<reference evidence="3 4" key="1">
    <citation type="submission" date="2024-09" db="EMBL/GenBank/DDBJ databases">
        <title>Novel species of the genus Pelomonas and Roseateles isolated from streams.</title>
        <authorList>
            <person name="Lu H."/>
        </authorList>
    </citation>
    <scope>NUCLEOTIDE SEQUENCE [LARGE SCALE GENOMIC DNA]</scope>
    <source>
        <strain evidence="3 4">DC23W</strain>
    </source>
</reference>
<feature type="domain" description="Transposase IS66 central" evidence="2">
    <location>
        <begin position="20"/>
        <end position="57"/>
    </location>
</feature>
<dbReference type="RefSeq" id="WP_394468814.1">
    <property type="nucleotide sequence ID" value="NZ_JBIGHY010000001.1"/>
</dbReference>
<sequence>MVRPRATHGCRRQRDRQDHHTLSHWGALTHHLEDGAVALDNNHLERQIKPWAMGRRAGSSWVASSLASAPPSS</sequence>
<accession>A0ABW7EGX0</accession>
<dbReference type="EMBL" id="JBIGHY010000001">
    <property type="protein sequence ID" value="MFG6412717.1"/>
    <property type="molecule type" value="Genomic_DNA"/>
</dbReference>
<protein>
    <submittedName>
        <fullName evidence="3">Transposase</fullName>
    </submittedName>
</protein>
<organism evidence="3 4">
    <name type="scientific">Pelomonas dachongensis</name>
    <dbReference type="NCBI Taxonomy" id="3299029"/>
    <lineage>
        <taxon>Bacteria</taxon>
        <taxon>Pseudomonadati</taxon>
        <taxon>Pseudomonadota</taxon>
        <taxon>Betaproteobacteria</taxon>
        <taxon>Burkholderiales</taxon>
        <taxon>Sphaerotilaceae</taxon>
        <taxon>Roseateles</taxon>
    </lineage>
</organism>
<comment type="caution">
    <text evidence="3">The sequence shown here is derived from an EMBL/GenBank/DDBJ whole genome shotgun (WGS) entry which is preliminary data.</text>
</comment>
<feature type="compositionally biased region" description="Basic residues" evidence="1">
    <location>
        <begin position="1"/>
        <end position="14"/>
    </location>
</feature>
<evidence type="ECO:0000259" key="2">
    <source>
        <dbReference type="Pfam" id="PF03050"/>
    </source>
</evidence>
<gene>
    <name evidence="3" type="ORF">ACG02S_02280</name>
</gene>
<name>A0ABW7EGX0_9BURK</name>
<evidence type="ECO:0000313" key="3">
    <source>
        <dbReference type="EMBL" id="MFG6412717.1"/>
    </source>
</evidence>
<feature type="region of interest" description="Disordered" evidence="1">
    <location>
        <begin position="54"/>
        <end position="73"/>
    </location>
</feature>
<evidence type="ECO:0000256" key="1">
    <source>
        <dbReference type="SAM" id="MobiDB-lite"/>
    </source>
</evidence>
<keyword evidence="4" id="KW-1185">Reference proteome</keyword>